<evidence type="ECO:0000256" key="1">
    <source>
        <dbReference type="ARBA" id="ARBA00006914"/>
    </source>
</evidence>
<dbReference type="EMBL" id="CAJNOQ010008581">
    <property type="protein sequence ID" value="CAF1201114.1"/>
    <property type="molecule type" value="Genomic_DNA"/>
</dbReference>
<gene>
    <name evidence="10" type="ORF">GPM918_LOCUS23726</name>
    <name evidence="9" type="ORF">OVA965_LOCUS9812</name>
    <name evidence="12" type="ORF">SRO942_LOCUS23725</name>
    <name evidence="11" type="ORF">TMI583_LOCUS9808</name>
</gene>
<evidence type="ECO:0000313" key="13">
    <source>
        <dbReference type="Proteomes" id="UP000663829"/>
    </source>
</evidence>
<comment type="caution">
    <text evidence="10">The sequence shown here is derived from an EMBL/GenBank/DDBJ whole genome shotgun (WGS) entry which is preliminary data.</text>
</comment>
<dbReference type="GO" id="GO:0005795">
    <property type="term" value="C:Golgi stack"/>
    <property type="evidence" value="ECO:0007669"/>
    <property type="project" value="TreeGrafter"/>
</dbReference>
<dbReference type="GO" id="GO:0046872">
    <property type="term" value="F:metal ion binding"/>
    <property type="evidence" value="ECO:0007669"/>
    <property type="project" value="UniProtKB-UniRule"/>
</dbReference>
<dbReference type="InterPro" id="IPR027417">
    <property type="entry name" value="P-loop_NTPase"/>
</dbReference>
<dbReference type="Pfam" id="PF00004">
    <property type="entry name" value="AAA"/>
    <property type="match status" value="1"/>
</dbReference>
<dbReference type="Gene3D" id="3.40.50.300">
    <property type="entry name" value="P-loop containing nucleotide triphosphate hydrolases"/>
    <property type="match status" value="1"/>
</dbReference>
<dbReference type="PANTHER" id="PTHR23078">
    <property type="entry name" value="VESICULAR-FUSION PROTEIN NSF"/>
    <property type="match status" value="1"/>
</dbReference>
<evidence type="ECO:0000256" key="4">
    <source>
        <dbReference type="ARBA" id="ARBA00022840"/>
    </source>
</evidence>
<dbReference type="EMBL" id="CAJNOK010003531">
    <property type="protein sequence ID" value="CAF0904795.1"/>
    <property type="molecule type" value="Genomic_DNA"/>
</dbReference>
<dbReference type="EMBL" id="CAJOBC010008582">
    <property type="protein sequence ID" value="CAF3965612.1"/>
    <property type="molecule type" value="Genomic_DNA"/>
</dbReference>
<accession>A0A814WEC3</accession>
<dbReference type="Proteomes" id="UP000682733">
    <property type="component" value="Unassembled WGS sequence"/>
</dbReference>
<feature type="domain" description="ATPase AAA-type core" evidence="8">
    <location>
        <begin position="9"/>
        <end position="49"/>
    </location>
</feature>
<keyword evidence="5 7" id="KW-0653">Protein transport</keyword>
<dbReference type="InterPro" id="IPR039812">
    <property type="entry name" value="Vesicle-fus_ATPase"/>
</dbReference>
<dbReference type="Proteomes" id="UP000677228">
    <property type="component" value="Unassembled WGS sequence"/>
</dbReference>
<keyword evidence="13" id="KW-1185">Reference proteome</keyword>
<evidence type="ECO:0000256" key="5">
    <source>
        <dbReference type="ARBA" id="ARBA00022927"/>
    </source>
</evidence>
<keyword evidence="7" id="KW-0378">Hydrolase</keyword>
<keyword evidence="7" id="KW-0460">Magnesium</keyword>
<evidence type="ECO:0000256" key="7">
    <source>
        <dbReference type="RuleBase" id="RU367045"/>
    </source>
</evidence>
<dbReference type="AlphaFoldDB" id="A0A814WEC3"/>
<dbReference type="GO" id="GO:0043001">
    <property type="term" value="P:Golgi to plasma membrane protein transport"/>
    <property type="evidence" value="ECO:0007669"/>
    <property type="project" value="TreeGrafter"/>
</dbReference>
<evidence type="ECO:0000256" key="6">
    <source>
        <dbReference type="RuleBase" id="RU003651"/>
    </source>
</evidence>
<dbReference type="Gene3D" id="1.10.8.60">
    <property type="match status" value="1"/>
</dbReference>
<dbReference type="GO" id="GO:0035494">
    <property type="term" value="P:SNARE complex disassembly"/>
    <property type="evidence" value="ECO:0007669"/>
    <property type="project" value="InterPro"/>
</dbReference>
<sequence>PKFEGLNMTELDGFAQLNNVLVIGTTNFPETIDTALTRLGRLETLIKVELPSENDRLKILDIYTRSMLQNHLLDNDIDIEQILFGTHGLTGAH</sequence>
<comment type="catalytic activity">
    <reaction evidence="7">
        <text>ATP + H2O = ADP + phosphate + H(+)</text>
        <dbReference type="Rhea" id="RHEA:13065"/>
        <dbReference type="ChEBI" id="CHEBI:15377"/>
        <dbReference type="ChEBI" id="CHEBI:15378"/>
        <dbReference type="ChEBI" id="CHEBI:30616"/>
        <dbReference type="ChEBI" id="CHEBI:43474"/>
        <dbReference type="ChEBI" id="CHEBI:456216"/>
        <dbReference type="EC" id="3.6.4.6"/>
    </reaction>
</comment>
<feature type="non-terminal residue" evidence="10">
    <location>
        <position position="1"/>
    </location>
</feature>
<evidence type="ECO:0000256" key="3">
    <source>
        <dbReference type="ARBA" id="ARBA00022741"/>
    </source>
</evidence>
<proteinExistence type="inferred from homology"/>
<dbReference type="EMBL" id="CAJOBA010003532">
    <property type="protein sequence ID" value="CAF3684885.1"/>
    <property type="molecule type" value="Genomic_DNA"/>
</dbReference>
<dbReference type="InterPro" id="IPR003960">
    <property type="entry name" value="ATPase_AAA_CS"/>
</dbReference>
<reference evidence="10" key="1">
    <citation type="submission" date="2021-02" db="EMBL/GenBank/DDBJ databases">
        <authorList>
            <person name="Nowell W R."/>
        </authorList>
    </citation>
    <scope>NUCLEOTIDE SEQUENCE</scope>
</reference>
<evidence type="ECO:0000313" key="12">
    <source>
        <dbReference type="EMBL" id="CAF3965612.1"/>
    </source>
</evidence>
<keyword evidence="3 6" id="KW-0547">Nucleotide-binding</keyword>
<dbReference type="EC" id="3.6.4.6" evidence="7"/>
<protein>
    <recommendedName>
        <fullName evidence="7">Vesicle-fusing ATPase</fullName>
        <ecNumber evidence="7">3.6.4.6</ecNumber>
    </recommendedName>
</protein>
<comment type="function">
    <text evidence="7">Required for vesicle-mediated transport. Catalyzes the fusion of transport vesicles within the Golgi cisternae. Is also required for transport from the endoplasmic reticulum to the Golgi stack. Seems to function as a fusion protein required for the delivery of cargo proteins to all compartments of the Golgi stack independent of vesicle origin.</text>
</comment>
<comment type="subcellular location">
    <subcellularLocation>
        <location evidence="7">Cytoplasm</location>
    </subcellularLocation>
</comment>
<dbReference type="GO" id="GO:0005524">
    <property type="term" value="F:ATP binding"/>
    <property type="evidence" value="ECO:0007669"/>
    <property type="project" value="UniProtKB-UniRule"/>
</dbReference>
<evidence type="ECO:0000256" key="2">
    <source>
        <dbReference type="ARBA" id="ARBA00022448"/>
    </source>
</evidence>
<evidence type="ECO:0000313" key="9">
    <source>
        <dbReference type="EMBL" id="CAF0904795.1"/>
    </source>
</evidence>
<comment type="similarity">
    <text evidence="1 6">Belongs to the AAA ATPase family.</text>
</comment>
<keyword evidence="7" id="KW-0963">Cytoplasm</keyword>
<keyword evidence="7" id="KW-0479">Metal-binding</keyword>
<name>A0A814WEC3_9BILA</name>
<dbReference type="PROSITE" id="PS00674">
    <property type="entry name" value="AAA"/>
    <property type="match status" value="1"/>
</dbReference>
<evidence type="ECO:0000259" key="8">
    <source>
        <dbReference type="Pfam" id="PF00004"/>
    </source>
</evidence>
<dbReference type="OrthoDB" id="9982946at2759"/>
<dbReference type="SUPFAM" id="SSF52540">
    <property type="entry name" value="P-loop containing nucleoside triphosphate hydrolases"/>
    <property type="match status" value="1"/>
</dbReference>
<dbReference type="PANTHER" id="PTHR23078:SF3">
    <property type="entry name" value="VESICLE-FUSING ATPASE"/>
    <property type="match status" value="1"/>
</dbReference>
<dbReference type="InterPro" id="IPR003959">
    <property type="entry name" value="ATPase_AAA_core"/>
</dbReference>
<evidence type="ECO:0000313" key="11">
    <source>
        <dbReference type="EMBL" id="CAF3684885.1"/>
    </source>
</evidence>
<keyword evidence="4 6" id="KW-0067">ATP-binding</keyword>
<evidence type="ECO:0000313" key="10">
    <source>
        <dbReference type="EMBL" id="CAF1201114.1"/>
    </source>
</evidence>
<organism evidence="10 13">
    <name type="scientific">Didymodactylos carnosus</name>
    <dbReference type="NCBI Taxonomy" id="1234261"/>
    <lineage>
        <taxon>Eukaryota</taxon>
        <taxon>Metazoa</taxon>
        <taxon>Spiralia</taxon>
        <taxon>Gnathifera</taxon>
        <taxon>Rotifera</taxon>
        <taxon>Eurotatoria</taxon>
        <taxon>Bdelloidea</taxon>
        <taxon>Philodinida</taxon>
        <taxon>Philodinidae</taxon>
        <taxon>Didymodactylos</taxon>
    </lineage>
</organism>
<keyword evidence="2 7" id="KW-0813">Transport</keyword>
<keyword evidence="7" id="KW-0931">ER-Golgi transport</keyword>
<comment type="cofactor">
    <cofactor evidence="7">
        <name>Mg(2+)</name>
        <dbReference type="ChEBI" id="CHEBI:18420"/>
    </cofactor>
    <text evidence="7">Binds 1 Mg(2+) ion per subunit.</text>
</comment>
<dbReference type="Proteomes" id="UP000681722">
    <property type="component" value="Unassembled WGS sequence"/>
</dbReference>
<dbReference type="Proteomes" id="UP000663829">
    <property type="component" value="Unassembled WGS sequence"/>
</dbReference>
<dbReference type="GO" id="GO:0016887">
    <property type="term" value="F:ATP hydrolysis activity"/>
    <property type="evidence" value="ECO:0007669"/>
    <property type="project" value="InterPro"/>
</dbReference>
<dbReference type="GO" id="GO:0006891">
    <property type="term" value="P:intra-Golgi vesicle-mediated transport"/>
    <property type="evidence" value="ECO:0007669"/>
    <property type="project" value="TreeGrafter"/>
</dbReference>